<keyword evidence="2" id="KW-1064">Adaptive immunity</keyword>
<dbReference type="InterPro" id="IPR013106">
    <property type="entry name" value="Ig_V-set"/>
</dbReference>
<keyword evidence="5" id="KW-0391">Immunity</keyword>
<evidence type="ECO:0000313" key="7">
    <source>
        <dbReference type="EMBL" id="TRZ04263.1"/>
    </source>
</evidence>
<evidence type="ECO:0000259" key="6">
    <source>
        <dbReference type="PROSITE" id="PS50835"/>
    </source>
</evidence>
<keyword evidence="3" id="KW-0675">Receptor</keyword>
<protein>
    <recommendedName>
        <fullName evidence="6">Ig-like domain-containing protein</fullName>
    </recommendedName>
</protein>
<reference evidence="7 8" key="1">
    <citation type="journal article" date="2019" name="Sci. Data">
        <title>Hybrid genome assembly and annotation of Danionella translucida.</title>
        <authorList>
            <person name="Kadobianskyi M."/>
            <person name="Schulze L."/>
            <person name="Schuelke M."/>
            <person name="Judkewitz B."/>
        </authorList>
    </citation>
    <scope>NUCLEOTIDE SEQUENCE [LARGE SCALE GENOMIC DNA]</scope>
    <source>
        <strain evidence="7 8">Bolton</strain>
    </source>
</reference>
<dbReference type="PANTHER" id="PTHR19367:SF18">
    <property type="entry name" value="T CELL RECEPTOR ALPHA VARIABLE 16"/>
    <property type="match status" value="1"/>
</dbReference>
<keyword evidence="5" id="KW-1279">T cell receptor</keyword>
<dbReference type="EMBL" id="SRMA01000856">
    <property type="protein sequence ID" value="TRZ04263.1"/>
    <property type="molecule type" value="Genomic_DNA"/>
</dbReference>
<feature type="domain" description="Ig-like" evidence="6">
    <location>
        <begin position="89"/>
        <end position="187"/>
    </location>
</feature>
<evidence type="ECO:0000256" key="5">
    <source>
        <dbReference type="ARBA" id="ARBA00043266"/>
    </source>
</evidence>
<sequence>MAALSQSIRALHNYVADTEGSPLTLSCEYNGSVNSLHWYRQYPGSKPEFVLLVMESTNFAIYADPQIPGMEGKASRGDKRGAFADTIQPLYSERQISRGDSVTLSCNYSGLVYTLQWYRQYPRAKPEFLILTNENSEATEPSLRLAAKDSSKAKQVNLTIFDAVESDSAVYFCALRPTLIESTRTLNKNPFSSSLQMSKDSLK</sequence>
<dbReference type="STRING" id="623744.A0A553RQ01"/>
<evidence type="ECO:0000256" key="1">
    <source>
        <dbReference type="ARBA" id="ARBA00022729"/>
    </source>
</evidence>
<evidence type="ECO:0000256" key="4">
    <source>
        <dbReference type="ARBA" id="ARBA00023319"/>
    </source>
</evidence>
<evidence type="ECO:0000256" key="3">
    <source>
        <dbReference type="ARBA" id="ARBA00023170"/>
    </source>
</evidence>
<accession>A0A553RQ01</accession>
<evidence type="ECO:0000256" key="2">
    <source>
        <dbReference type="ARBA" id="ARBA00023130"/>
    </source>
</evidence>
<organism evidence="7 8">
    <name type="scientific">Danionella cerebrum</name>
    <dbReference type="NCBI Taxonomy" id="2873325"/>
    <lineage>
        <taxon>Eukaryota</taxon>
        <taxon>Metazoa</taxon>
        <taxon>Chordata</taxon>
        <taxon>Craniata</taxon>
        <taxon>Vertebrata</taxon>
        <taxon>Euteleostomi</taxon>
        <taxon>Actinopterygii</taxon>
        <taxon>Neopterygii</taxon>
        <taxon>Teleostei</taxon>
        <taxon>Ostariophysi</taxon>
        <taxon>Cypriniformes</taxon>
        <taxon>Danionidae</taxon>
        <taxon>Danioninae</taxon>
        <taxon>Danionella</taxon>
    </lineage>
</organism>
<dbReference type="InterPro" id="IPR013783">
    <property type="entry name" value="Ig-like_fold"/>
</dbReference>
<dbReference type="OrthoDB" id="9803478at2759"/>
<dbReference type="InterPro" id="IPR003599">
    <property type="entry name" value="Ig_sub"/>
</dbReference>
<dbReference type="Pfam" id="PF07686">
    <property type="entry name" value="V-set"/>
    <property type="match status" value="1"/>
</dbReference>
<keyword evidence="1" id="KW-0732">Signal</keyword>
<keyword evidence="8" id="KW-1185">Reference proteome</keyword>
<gene>
    <name evidence="7" type="ORF">DNTS_029947</name>
</gene>
<dbReference type="AlphaFoldDB" id="A0A553RQ01"/>
<keyword evidence="4" id="KW-0393">Immunoglobulin domain</keyword>
<dbReference type="GO" id="GO:0002250">
    <property type="term" value="P:adaptive immune response"/>
    <property type="evidence" value="ECO:0007669"/>
    <property type="project" value="UniProtKB-KW"/>
</dbReference>
<proteinExistence type="predicted"/>
<dbReference type="CDD" id="cd00099">
    <property type="entry name" value="IgV"/>
    <property type="match status" value="1"/>
</dbReference>
<dbReference type="PANTHER" id="PTHR19367">
    <property type="entry name" value="T-CELL RECEPTOR ALPHA CHAIN V REGION"/>
    <property type="match status" value="1"/>
</dbReference>
<dbReference type="SMART" id="SM00406">
    <property type="entry name" value="IGv"/>
    <property type="match status" value="2"/>
</dbReference>
<dbReference type="InterPro" id="IPR036179">
    <property type="entry name" value="Ig-like_dom_sf"/>
</dbReference>
<evidence type="ECO:0000313" key="8">
    <source>
        <dbReference type="Proteomes" id="UP000316079"/>
    </source>
</evidence>
<dbReference type="SMART" id="SM00409">
    <property type="entry name" value="IG"/>
    <property type="match status" value="1"/>
</dbReference>
<comment type="caution">
    <text evidence="7">The sequence shown here is derived from an EMBL/GenBank/DDBJ whole genome shotgun (WGS) entry which is preliminary data.</text>
</comment>
<dbReference type="PROSITE" id="PS50835">
    <property type="entry name" value="IG_LIKE"/>
    <property type="match status" value="1"/>
</dbReference>
<dbReference type="InterPro" id="IPR007110">
    <property type="entry name" value="Ig-like_dom"/>
</dbReference>
<dbReference type="Gene3D" id="2.60.40.10">
    <property type="entry name" value="Immunoglobulins"/>
    <property type="match status" value="2"/>
</dbReference>
<dbReference type="GO" id="GO:0042101">
    <property type="term" value="C:T cell receptor complex"/>
    <property type="evidence" value="ECO:0007669"/>
    <property type="project" value="UniProtKB-KW"/>
</dbReference>
<dbReference type="InterPro" id="IPR051287">
    <property type="entry name" value="TCR_variable_region"/>
</dbReference>
<dbReference type="SUPFAM" id="SSF48726">
    <property type="entry name" value="Immunoglobulin"/>
    <property type="match status" value="2"/>
</dbReference>
<name>A0A553RQ01_9TELE</name>
<dbReference type="Proteomes" id="UP000316079">
    <property type="component" value="Unassembled WGS sequence"/>
</dbReference>